<name>A0A085BMS8_9FLAO</name>
<feature type="transmembrane region" description="Helical" evidence="1">
    <location>
        <begin position="62"/>
        <end position="81"/>
    </location>
</feature>
<feature type="transmembrane region" description="Helical" evidence="1">
    <location>
        <begin position="138"/>
        <end position="159"/>
    </location>
</feature>
<dbReference type="EMBL" id="JPLY01000001">
    <property type="protein sequence ID" value="KFC23773.1"/>
    <property type="molecule type" value="Genomic_DNA"/>
</dbReference>
<dbReference type="STRING" id="421072.SAMN04488097_1807"/>
<gene>
    <name evidence="2" type="ORF">IO89_04180</name>
</gene>
<evidence type="ECO:0008006" key="4">
    <source>
        <dbReference type="Google" id="ProtNLM"/>
    </source>
</evidence>
<feature type="transmembrane region" description="Helical" evidence="1">
    <location>
        <begin position="373"/>
        <end position="396"/>
    </location>
</feature>
<protein>
    <recommendedName>
        <fullName evidence="4">ABC-2 type transport system permease protein</fullName>
    </recommendedName>
</protein>
<keyword evidence="1" id="KW-0472">Membrane</keyword>
<dbReference type="OrthoDB" id="1014144at2"/>
<feature type="transmembrane region" description="Helical" evidence="1">
    <location>
        <begin position="102"/>
        <end position="132"/>
    </location>
</feature>
<accession>A0A085BMS8</accession>
<evidence type="ECO:0000256" key="1">
    <source>
        <dbReference type="SAM" id="Phobius"/>
    </source>
</evidence>
<evidence type="ECO:0000313" key="3">
    <source>
        <dbReference type="Proteomes" id="UP000028623"/>
    </source>
</evidence>
<dbReference type="AlphaFoldDB" id="A0A085BMS8"/>
<dbReference type="Proteomes" id="UP000028623">
    <property type="component" value="Unassembled WGS sequence"/>
</dbReference>
<feature type="transmembrane region" description="Helical" evidence="1">
    <location>
        <begin position="440"/>
        <end position="461"/>
    </location>
</feature>
<proteinExistence type="predicted"/>
<feature type="transmembrane region" description="Helical" evidence="1">
    <location>
        <begin position="204"/>
        <end position="221"/>
    </location>
</feature>
<feature type="transmembrane region" description="Helical" evidence="1">
    <location>
        <begin position="21"/>
        <end position="50"/>
    </location>
</feature>
<comment type="caution">
    <text evidence="2">The sequence shown here is derived from an EMBL/GenBank/DDBJ whole genome shotgun (WGS) entry which is preliminary data.</text>
</comment>
<evidence type="ECO:0000313" key="2">
    <source>
        <dbReference type="EMBL" id="KFC23773.1"/>
    </source>
</evidence>
<sequence length="487" mass="55915">MLQRFIKLEFKSFFRSSSLAANVIVKIFQLLGMLYMLAMFVFIAFGAYYFPKKEMHIDPVLVISRFLIYWLVADLFLRYFFQQMPTQNIKPFLTMNIKKSTLVNYMIGKTFSSFFSWGGLFIYIPLLVILLYNGHSVAGSFAWIFAIIILSFCSNFLNILLNGKDAVVWIIGLILVVFAGLDYYKIISLSSFSELVFTKFYNHWWTIIGPILLMWIGFFIVKKFIKENFYLDKGLEMKQEVGKTESIQFLNKYGVLGTFINNDIRMIKRSKAAKSIALGSFLFLFYGLLLFSSPTYKTAYMQLFMGLFVTGGFLFMFGQRVPSFDSSYYPLMMTLNVPYKEYLKAKWWLIVSAVAVSMVVAIAYAFVSWELYFTFLAGGLYNIGVNSQIVLLSGAYNKNPIDLNARGKSIGKKNNFSFKSILMILPQMVLPMAVFAGTKYLFGTTAAVASLGFLGLIGFLFREKFFDFIVKLYKKEKYSTIKAFKGN</sequence>
<organism evidence="2 3">
    <name type="scientific">Epilithonimonas lactis</name>
    <dbReference type="NCBI Taxonomy" id="421072"/>
    <lineage>
        <taxon>Bacteria</taxon>
        <taxon>Pseudomonadati</taxon>
        <taxon>Bacteroidota</taxon>
        <taxon>Flavobacteriia</taxon>
        <taxon>Flavobacteriales</taxon>
        <taxon>Weeksellaceae</taxon>
        <taxon>Chryseobacterium group</taxon>
        <taxon>Epilithonimonas</taxon>
    </lineage>
</organism>
<dbReference type="Pfam" id="PF18940">
    <property type="entry name" value="DUF5687"/>
    <property type="match status" value="1"/>
</dbReference>
<keyword evidence="3" id="KW-1185">Reference proteome</keyword>
<keyword evidence="1" id="KW-0812">Transmembrane</keyword>
<feature type="transmembrane region" description="Helical" evidence="1">
    <location>
        <begin position="275"/>
        <end position="293"/>
    </location>
</feature>
<feature type="transmembrane region" description="Helical" evidence="1">
    <location>
        <begin position="166"/>
        <end position="184"/>
    </location>
</feature>
<reference evidence="2 3" key="1">
    <citation type="submission" date="2014-07" db="EMBL/GenBank/DDBJ databases">
        <title>Epilithonimonas lactis LMG 22401 Genome.</title>
        <authorList>
            <person name="Pipes S.E."/>
            <person name="Stropko S.J."/>
        </authorList>
    </citation>
    <scope>NUCLEOTIDE SEQUENCE [LARGE SCALE GENOMIC DNA]</scope>
    <source>
        <strain evidence="2 3">LMG 24401</strain>
    </source>
</reference>
<feature type="transmembrane region" description="Helical" evidence="1">
    <location>
        <begin position="299"/>
        <end position="317"/>
    </location>
</feature>
<feature type="transmembrane region" description="Helical" evidence="1">
    <location>
        <begin position="347"/>
        <end position="367"/>
    </location>
</feature>
<feature type="transmembrane region" description="Helical" evidence="1">
    <location>
        <begin position="416"/>
        <end position="434"/>
    </location>
</feature>
<keyword evidence="1" id="KW-1133">Transmembrane helix</keyword>
<dbReference type="eggNOG" id="ENOG502Z8FC">
    <property type="taxonomic scope" value="Bacteria"/>
</dbReference>
<dbReference type="RefSeq" id="WP_034973802.1">
    <property type="nucleotide sequence ID" value="NZ_FOFI01000002.1"/>
</dbReference>
<dbReference type="InterPro" id="IPR043742">
    <property type="entry name" value="DUF5687"/>
</dbReference>